<dbReference type="GO" id="GO:0019242">
    <property type="term" value="P:methylglyoxal biosynthetic process"/>
    <property type="evidence" value="ECO:0007669"/>
    <property type="project" value="InterPro"/>
</dbReference>
<dbReference type="InterPro" id="IPR004363">
    <property type="entry name" value="Methylgl_synth"/>
</dbReference>
<gene>
    <name evidence="3" type="ORF">PSRA_0584</name>
</gene>
<dbReference type="GO" id="GO:0008929">
    <property type="term" value="F:methylglyoxal synthase activity"/>
    <property type="evidence" value="ECO:0007669"/>
    <property type="project" value="InterPro"/>
</dbReference>
<dbReference type="Gene3D" id="2.60.200.40">
    <property type="match status" value="1"/>
</dbReference>
<dbReference type="Gene3D" id="3.40.50.10330">
    <property type="entry name" value="Probable inorganic polyphosphate/atp-NAD kinase, domain 1"/>
    <property type="match status" value="1"/>
</dbReference>
<dbReference type="Proteomes" id="UP000216725">
    <property type="component" value="Unassembled WGS sequence"/>
</dbReference>
<keyword evidence="1" id="KW-0472">Membrane</keyword>
<dbReference type="Pfam" id="PF00781">
    <property type="entry name" value="DAGK_cat"/>
    <property type="match status" value="1"/>
</dbReference>
<dbReference type="InterPro" id="IPR016064">
    <property type="entry name" value="NAD/diacylglycerol_kinase_sf"/>
</dbReference>
<dbReference type="SMART" id="SM00046">
    <property type="entry name" value="DAGKc"/>
    <property type="match status" value="1"/>
</dbReference>
<dbReference type="Pfam" id="PF19279">
    <property type="entry name" value="YegS_C"/>
    <property type="match status" value="1"/>
</dbReference>
<reference evidence="3 4" key="1">
    <citation type="journal article" date="2017" name="BMC Genomics">
        <title>Comparative genomic and phylogenomic analyses of the Bifidobacteriaceae family.</title>
        <authorList>
            <person name="Lugli G.A."/>
            <person name="Milani C."/>
            <person name="Turroni F."/>
            <person name="Duranti S."/>
            <person name="Mancabelli L."/>
            <person name="Mangifesta M."/>
            <person name="Ferrario C."/>
            <person name="Modesto M."/>
            <person name="Mattarelli P."/>
            <person name="Jiri K."/>
            <person name="van Sinderen D."/>
            <person name="Ventura M."/>
        </authorList>
    </citation>
    <scope>NUCLEOTIDE SEQUENCE [LARGE SCALE GENOMIC DNA]</scope>
    <source>
        <strain evidence="3 4">DSM 24742</strain>
    </source>
</reference>
<dbReference type="PANTHER" id="PTHR30492:SF0">
    <property type="entry name" value="METHYLGLYOXAL SYNTHASE"/>
    <property type="match status" value="1"/>
</dbReference>
<protein>
    <submittedName>
        <fullName evidence="3">DeoR family transcriptional regulator</fullName>
    </submittedName>
</protein>
<organism evidence="3 4">
    <name type="scientific">Pseudoscardovia radai</name>
    <dbReference type="NCBI Taxonomy" id="987066"/>
    <lineage>
        <taxon>Bacteria</taxon>
        <taxon>Bacillati</taxon>
        <taxon>Actinomycetota</taxon>
        <taxon>Actinomycetes</taxon>
        <taxon>Bifidobacteriales</taxon>
        <taxon>Bifidobacteriaceae</taxon>
        <taxon>Pseudoscardovia</taxon>
    </lineage>
</organism>
<dbReference type="AlphaFoldDB" id="A0A261EZY8"/>
<evidence type="ECO:0000313" key="4">
    <source>
        <dbReference type="Proteomes" id="UP000216725"/>
    </source>
</evidence>
<dbReference type="InterPro" id="IPR045540">
    <property type="entry name" value="YegS/DAGK_C"/>
</dbReference>
<dbReference type="GO" id="GO:0005829">
    <property type="term" value="C:cytosol"/>
    <property type="evidence" value="ECO:0007669"/>
    <property type="project" value="TreeGrafter"/>
</dbReference>
<evidence type="ECO:0000256" key="1">
    <source>
        <dbReference type="SAM" id="Phobius"/>
    </source>
</evidence>
<proteinExistence type="predicted"/>
<feature type="domain" description="DAGKc" evidence="2">
    <location>
        <begin position="44"/>
        <end position="174"/>
    </location>
</feature>
<dbReference type="InterPro" id="IPR001206">
    <property type="entry name" value="Diacylglycerol_kinase_cat_dom"/>
</dbReference>
<dbReference type="InterPro" id="IPR017438">
    <property type="entry name" value="ATP-NAD_kinase_N"/>
</dbReference>
<dbReference type="PROSITE" id="PS50146">
    <property type="entry name" value="DAGK"/>
    <property type="match status" value="1"/>
</dbReference>
<dbReference type="OrthoDB" id="3171056at2"/>
<feature type="transmembrane region" description="Helical" evidence="1">
    <location>
        <begin position="6"/>
        <end position="25"/>
    </location>
</feature>
<dbReference type="GO" id="GO:0016301">
    <property type="term" value="F:kinase activity"/>
    <property type="evidence" value="ECO:0007669"/>
    <property type="project" value="InterPro"/>
</dbReference>
<keyword evidence="4" id="KW-1185">Reference proteome</keyword>
<dbReference type="SUPFAM" id="SSF111331">
    <property type="entry name" value="NAD kinase/diacylglycerol kinase-like"/>
    <property type="match status" value="1"/>
</dbReference>
<name>A0A261EZY8_9BIFI</name>
<sequence length="384" mass="41693">MPSPWNVIVIVALCLAALAALVLLVRHLRRRREVRVATAREDDARGTYAFVINPSKPGAEMARTFIREYCDEHHIVDPIILDTQLDKDGGVCAREALDRGAQVVVACGGDGTVRTVARTMAGSGLAMGIVPIGTGNLFARNIGIPVGNLNAAMAVATSRGSRTVDAGFVQMLDSRTPEYKHRFLIVAGAGFDADMIDDTDPRLKKSISWMAYFVGAVKHLFQQKAKGTVQFVDDTGETHRQPDLEFRTVMAGNCGQIPGFSLMPEARFDDGLLDFEMIDTSGGVIGWMSLFGDVVHQTVVKKAKGSPLSFNSTIEQFEGRQATLELEKPQTVQVDGDIIGKSRHLRFGIDPRALIVRVPELPEGDVTGVIQPIRETGQKPEVVG</sequence>
<dbReference type="RefSeq" id="WP_094660415.1">
    <property type="nucleotide sequence ID" value="NZ_MWWR01000004.1"/>
</dbReference>
<evidence type="ECO:0000259" key="2">
    <source>
        <dbReference type="PROSITE" id="PS50146"/>
    </source>
</evidence>
<keyword evidence="1" id="KW-0812">Transmembrane</keyword>
<comment type="caution">
    <text evidence="3">The sequence shown here is derived from an EMBL/GenBank/DDBJ whole genome shotgun (WGS) entry which is preliminary data.</text>
</comment>
<dbReference type="PANTHER" id="PTHR30492">
    <property type="entry name" value="METHYLGLYOXAL SYNTHASE"/>
    <property type="match status" value="1"/>
</dbReference>
<dbReference type="EMBL" id="MWWR01000004">
    <property type="protein sequence ID" value="OZG52395.1"/>
    <property type="molecule type" value="Genomic_DNA"/>
</dbReference>
<accession>A0A261EZY8</accession>
<evidence type="ECO:0000313" key="3">
    <source>
        <dbReference type="EMBL" id="OZG52395.1"/>
    </source>
</evidence>
<keyword evidence="1" id="KW-1133">Transmembrane helix</keyword>